<comment type="pathway">
    <text evidence="2">Protein modification; protein glycosylation.</text>
</comment>
<keyword evidence="6" id="KW-0808">Transferase</keyword>
<proteinExistence type="inferred from homology"/>
<evidence type="ECO:0000259" key="14">
    <source>
        <dbReference type="Pfam" id="PF00535"/>
    </source>
</evidence>
<evidence type="ECO:0000256" key="8">
    <source>
        <dbReference type="ARBA" id="ARBA00022824"/>
    </source>
</evidence>
<evidence type="ECO:0000256" key="7">
    <source>
        <dbReference type="ARBA" id="ARBA00022692"/>
    </source>
</evidence>
<feature type="transmembrane region" description="Helical" evidence="13">
    <location>
        <begin position="12"/>
        <end position="32"/>
    </location>
</feature>
<organism evidence="15 16">
    <name type="scientific">Ceratopteris richardii</name>
    <name type="common">Triangle waterfern</name>
    <dbReference type="NCBI Taxonomy" id="49495"/>
    <lineage>
        <taxon>Eukaryota</taxon>
        <taxon>Viridiplantae</taxon>
        <taxon>Streptophyta</taxon>
        <taxon>Embryophyta</taxon>
        <taxon>Tracheophyta</taxon>
        <taxon>Polypodiopsida</taxon>
        <taxon>Polypodiidae</taxon>
        <taxon>Polypodiales</taxon>
        <taxon>Pteridineae</taxon>
        <taxon>Pteridaceae</taxon>
        <taxon>Parkerioideae</taxon>
        <taxon>Ceratopteris</taxon>
    </lineage>
</organism>
<evidence type="ECO:0000256" key="9">
    <source>
        <dbReference type="ARBA" id="ARBA00022968"/>
    </source>
</evidence>
<dbReference type="GO" id="GO:0006487">
    <property type="term" value="P:protein N-linked glycosylation"/>
    <property type="evidence" value="ECO:0007669"/>
    <property type="project" value="TreeGrafter"/>
</dbReference>
<dbReference type="GO" id="GO:0004581">
    <property type="term" value="F:dolichyl-phosphate beta-glucosyltransferase activity"/>
    <property type="evidence" value="ECO:0007669"/>
    <property type="project" value="UniProtKB-EC"/>
</dbReference>
<evidence type="ECO:0000256" key="12">
    <source>
        <dbReference type="ARBA" id="ARBA00045097"/>
    </source>
</evidence>
<keyword evidence="10 13" id="KW-1133">Transmembrane helix</keyword>
<protein>
    <recommendedName>
        <fullName evidence="4">dolichyl-phosphate beta-glucosyltransferase</fullName>
        <ecNumber evidence="4">2.4.1.117</ecNumber>
    </recommendedName>
</protein>
<dbReference type="FunFam" id="3.90.550.10:FF:000115">
    <property type="entry name" value="Dolichyl-phosphate beta-glucosyltransferase isoform A"/>
    <property type="match status" value="1"/>
</dbReference>
<keyword evidence="7 13" id="KW-0812">Transmembrane</keyword>
<dbReference type="Pfam" id="PF00535">
    <property type="entry name" value="Glycos_transf_2"/>
    <property type="match status" value="1"/>
</dbReference>
<dbReference type="PANTHER" id="PTHR10859">
    <property type="entry name" value="GLYCOSYL TRANSFERASE"/>
    <property type="match status" value="1"/>
</dbReference>
<comment type="catalytic activity">
    <reaction evidence="12">
        <text>a di-trans,poly-cis-dolichyl phosphate + UDP-alpha-D-glucose = a di-trans,poly-cis-dolichyl beta-D-glucosyl phosphate + UDP</text>
        <dbReference type="Rhea" id="RHEA:15401"/>
        <dbReference type="Rhea" id="RHEA-COMP:19498"/>
        <dbReference type="Rhea" id="RHEA-COMP:19502"/>
        <dbReference type="ChEBI" id="CHEBI:57525"/>
        <dbReference type="ChEBI" id="CHEBI:57683"/>
        <dbReference type="ChEBI" id="CHEBI:58223"/>
        <dbReference type="ChEBI" id="CHEBI:58885"/>
        <dbReference type="EC" id="2.4.1.117"/>
    </reaction>
    <physiologicalReaction direction="left-to-right" evidence="12">
        <dbReference type="Rhea" id="RHEA:15402"/>
    </physiologicalReaction>
</comment>
<name>A0A8T2QD86_CERRI</name>
<dbReference type="CDD" id="cd04188">
    <property type="entry name" value="DPG_synthase"/>
    <property type="match status" value="1"/>
</dbReference>
<accession>A0A8T2QD86</accession>
<dbReference type="OrthoDB" id="3784at2759"/>
<sequence>MADLLAALPPIGVPLLVASFVLIVFLWILSYVMEWLRELEDSARSVHTTILEDPTSLDKHDKTLCPSVFDPAQKSISFIIPAFNEEDRLPVHLEEILRYMEQRSSVDRNFTYEIIVVDDGSTDNTVKVAFDYVRKYKLDRVRVINLGRNHGKGSAVRKGMLCARGELLLMLDADGATKITDLEKLEIELKDISGRLSTGITNKGVSWGVGDIPAVVFGSRAHLEQRALATRKWYRNFLMKGFHFCVLLVAGKGVRDTQCGFKMFTRAAARQLFPNMRLKRWCFDVELVYLCKKLHIPIREVAVTWTEIPGSKVKPLSIVHMLIELVLIRMGYGLQLWKIQREFMRSN</sequence>
<dbReference type="PANTHER" id="PTHR10859:SF91">
    <property type="entry name" value="DOLICHYL-PHOSPHATE BETA-GLUCOSYLTRANSFERASE"/>
    <property type="match status" value="1"/>
</dbReference>
<evidence type="ECO:0000256" key="2">
    <source>
        <dbReference type="ARBA" id="ARBA00004922"/>
    </source>
</evidence>
<keyword evidence="16" id="KW-1185">Reference proteome</keyword>
<comment type="caution">
    <text evidence="15">The sequence shown here is derived from an EMBL/GenBank/DDBJ whole genome shotgun (WGS) entry which is preliminary data.</text>
</comment>
<evidence type="ECO:0000256" key="1">
    <source>
        <dbReference type="ARBA" id="ARBA00004389"/>
    </source>
</evidence>
<dbReference type="AlphaFoldDB" id="A0A8T2QD86"/>
<dbReference type="EC" id="2.4.1.117" evidence="4"/>
<reference evidence="15" key="1">
    <citation type="submission" date="2021-08" db="EMBL/GenBank/DDBJ databases">
        <title>WGS assembly of Ceratopteris richardii.</title>
        <authorList>
            <person name="Marchant D.B."/>
            <person name="Chen G."/>
            <person name="Jenkins J."/>
            <person name="Shu S."/>
            <person name="Leebens-Mack J."/>
            <person name="Grimwood J."/>
            <person name="Schmutz J."/>
            <person name="Soltis P."/>
            <person name="Soltis D."/>
            <person name="Chen Z.-H."/>
        </authorList>
    </citation>
    <scope>NUCLEOTIDE SEQUENCE</scope>
    <source>
        <strain evidence="15">Whitten #5841</strain>
        <tissue evidence="15">Leaf</tissue>
    </source>
</reference>
<dbReference type="Proteomes" id="UP000825935">
    <property type="component" value="Chromosome 35"/>
</dbReference>
<dbReference type="Gene3D" id="3.90.550.10">
    <property type="entry name" value="Spore Coat Polysaccharide Biosynthesis Protein SpsA, Chain A"/>
    <property type="match status" value="1"/>
</dbReference>
<comment type="similarity">
    <text evidence="3">Belongs to the glycosyltransferase 2 family.</text>
</comment>
<dbReference type="InterPro" id="IPR035518">
    <property type="entry name" value="DPG_synthase"/>
</dbReference>
<evidence type="ECO:0000256" key="11">
    <source>
        <dbReference type="ARBA" id="ARBA00023136"/>
    </source>
</evidence>
<keyword evidence="8" id="KW-0256">Endoplasmic reticulum</keyword>
<keyword evidence="5" id="KW-0328">Glycosyltransferase</keyword>
<dbReference type="SUPFAM" id="SSF53448">
    <property type="entry name" value="Nucleotide-diphospho-sugar transferases"/>
    <property type="match status" value="1"/>
</dbReference>
<dbReference type="GO" id="GO:0005789">
    <property type="term" value="C:endoplasmic reticulum membrane"/>
    <property type="evidence" value="ECO:0007669"/>
    <property type="project" value="UniProtKB-SubCell"/>
</dbReference>
<keyword evidence="11 13" id="KW-0472">Membrane</keyword>
<dbReference type="InterPro" id="IPR001173">
    <property type="entry name" value="Glyco_trans_2-like"/>
</dbReference>
<dbReference type="InterPro" id="IPR029044">
    <property type="entry name" value="Nucleotide-diphossugar_trans"/>
</dbReference>
<evidence type="ECO:0000313" key="15">
    <source>
        <dbReference type="EMBL" id="KAH7282012.1"/>
    </source>
</evidence>
<evidence type="ECO:0000313" key="16">
    <source>
        <dbReference type="Proteomes" id="UP000825935"/>
    </source>
</evidence>
<keyword evidence="9" id="KW-0735">Signal-anchor</keyword>
<feature type="domain" description="Glycosyltransferase 2-like" evidence="14">
    <location>
        <begin position="77"/>
        <end position="185"/>
    </location>
</feature>
<evidence type="ECO:0000256" key="6">
    <source>
        <dbReference type="ARBA" id="ARBA00022679"/>
    </source>
</evidence>
<evidence type="ECO:0000256" key="4">
    <source>
        <dbReference type="ARBA" id="ARBA00012583"/>
    </source>
</evidence>
<evidence type="ECO:0000256" key="13">
    <source>
        <dbReference type="SAM" id="Phobius"/>
    </source>
</evidence>
<gene>
    <name evidence="15" type="ORF">KP509_35G008300</name>
</gene>
<evidence type="ECO:0000256" key="10">
    <source>
        <dbReference type="ARBA" id="ARBA00022989"/>
    </source>
</evidence>
<evidence type="ECO:0000256" key="3">
    <source>
        <dbReference type="ARBA" id="ARBA00006739"/>
    </source>
</evidence>
<comment type="subcellular location">
    <subcellularLocation>
        <location evidence="1">Endoplasmic reticulum membrane</location>
        <topology evidence="1">Single-pass membrane protein</topology>
    </subcellularLocation>
</comment>
<dbReference type="EMBL" id="CM035440">
    <property type="protein sequence ID" value="KAH7282012.1"/>
    <property type="molecule type" value="Genomic_DNA"/>
</dbReference>
<evidence type="ECO:0000256" key="5">
    <source>
        <dbReference type="ARBA" id="ARBA00022676"/>
    </source>
</evidence>